<feature type="signal peptide" evidence="2">
    <location>
        <begin position="1"/>
        <end position="37"/>
    </location>
</feature>
<keyword evidence="4" id="KW-1185">Reference proteome</keyword>
<feature type="region of interest" description="Disordered" evidence="1">
    <location>
        <begin position="161"/>
        <end position="190"/>
    </location>
</feature>
<organism evidence="3 4">
    <name type="scientific">Streptomyces lichenis</name>
    <dbReference type="NCBI Taxonomy" id="2306967"/>
    <lineage>
        <taxon>Bacteria</taxon>
        <taxon>Bacillati</taxon>
        <taxon>Actinomycetota</taxon>
        <taxon>Actinomycetes</taxon>
        <taxon>Kitasatosporales</taxon>
        <taxon>Streptomycetaceae</taxon>
        <taxon>Streptomyces</taxon>
    </lineage>
</organism>
<reference evidence="3 4" key="1">
    <citation type="submission" date="2022-04" db="EMBL/GenBank/DDBJ databases">
        <title>Streptomyces sp. nov. LCR6-01 isolated from Lichen of Dirinaria sp.</title>
        <authorList>
            <person name="Kanchanasin P."/>
            <person name="Tanasupawat S."/>
            <person name="Phongsopitanun W."/>
        </authorList>
    </citation>
    <scope>NUCLEOTIDE SEQUENCE [LARGE SCALE GENOMIC DNA]</scope>
    <source>
        <strain evidence="3 4">LCR6-01</strain>
    </source>
</reference>
<feature type="chain" id="PRO_5047017881" evidence="2">
    <location>
        <begin position="38"/>
        <end position="190"/>
    </location>
</feature>
<dbReference type="PROSITE" id="PS51318">
    <property type="entry name" value="TAT"/>
    <property type="match status" value="1"/>
</dbReference>
<dbReference type="InterPro" id="IPR006311">
    <property type="entry name" value="TAT_signal"/>
</dbReference>
<evidence type="ECO:0000313" key="3">
    <source>
        <dbReference type="EMBL" id="MCK8678413.1"/>
    </source>
</evidence>
<dbReference type="EMBL" id="JALPTH010000011">
    <property type="protein sequence ID" value="MCK8678413.1"/>
    <property type="molecule type" value="Genomic_DNA"/>
</dbReference>
<feature type="compositionally biased region" description="Basic and acidic residues" evidence="1">
    <location>
        <begin position="173"/>
        <end position="184"/>
    </location>
</feature>
<dbReference type="RefSeq" id="WP_248634060.1">
    <property type="nucleotide sequence ID" value="NZ_JALPTH010000011.1"/>
</dbReference>
<gene>
    <name evidence="3" type="ORF">M1O15_13595</name>
</gene>
<dbReference type="Proteomes" id="UP001522868">
    <property type="component" value="Unassembled WGS sequence"/>
</dbReference>
<sequence length="190" mass="20332">MKNDKRLGRIDRRSAVCLTAVAVAVLGLTAPATPASAASSCGSSKFVQQIEVVEWEDGKFQIVLTPTPEARWHAATAVSPRDAVVEQWHAIQGCVPGLEGGLADTIWDQLECHQLHASVPAFREGSMWATGETYELESWRPVLPRAVPGGTLVFTQCMNLLGGNPDGPGSGPRRPDDGRLDLHGAQENIA</sequence>
<keyword evidence="2" id="KW-0732">Signal</keyword>
<accession>A0ABT0IAR9</accession>
<protein>
    <submittedName>
        <fullName evidence="3">Uncharacterized protein</fullName>
    </submittedName>
</protein>
<evidence type="ECO:0000313" key="4">
    <source>
        <dbReference type="Proteomes" id="UP001522868"/>
    </source>
</evidence>
<name>A0ABT0IAR9_9ACTN</name>
<comment type="caution">
    <text evidence="3">The sequence shown here is derived from an EMBL/GenBank/DDBJ whole genome shotgun (WGS) entry which is preliminary data.</text>
</comment>
<evidence type="ECO:0000256" key="1">
    <source>
        <dbReference type="SAM" id="MobiDB-lite"/>
    </source>
</evidence>
<proteinExistence type="predicted"/>
<evidence type="ECO:0000256" key="2">
    <source>
        <dbReference type="SAM" id="SignalP"/>
    </source>
</evidence>